<name>A0A562RPW3_9BACT</name>
<keyword evidence="2" id="KW-1185">Reference proteome</keyword>
<organism evidence="1 2">
    <name type="scientific">Desulfobotulus alkaliphilus</name>
    <dbReference type="NCBI Taxonomy" id="622671"/>
    <lineage>
        <taxon>Bacteria</taxon>
        <taxon>Pseudomonadati</taxon>
        <taxon>Thermodesulfobacteriota</taxon>
        <taxon>Desulfobacteria</taxon>
        <taxon>Desulfobacterales</taxon>
        <taxon>Desulfobacteraceae</taxon>
        <taxon>Desulfobotulus</taxon>
    </lineage>
</organism>
<sequence length="250" mass="28744">MMSEKMDEKQSPEASVSMLMDLLHRSMVHYGLWFAEVRHQLGPDRSHGVIAEVSDKVLGVYMNRFAKVLGFSMKDGLPEPLLNLPEEKRLALRDAVSQNWLALDGLWFQGVEFEHGMNDAKRCNDSCWAHFSPFEAAMIRKSLGLGKNPGLEGLKKALNYRLYAFINEQSIEDTGPDRFVFRMHKCRVQDARKRKGLEDYPCKSAGMVEYPFFAREIDPRIKTRCVACPPDAHPEEWWCAWEFILEGDKA</sequence>
<dbReference type="Proteomes" id="UP000318307">
    <property type="component" value="Unassembled WGS sequence"/>
</dbReference>
<dbReference type="AlphaFoldDB" id="A0A562RPW3"/>
<dbReference type="Pfam" id="PF19620">
    <property type="entry name" value="DUF6125"/>
    <property type="match status" value="1"/>
</dbReference>
<evidence type="ECO:0000313" key="2">
    <source>
        <dbReference type="Proteomes" id="UP000318307"/>
    </source>
</evidence>
<accession>A0A562RPW3</accession>
<protein>
    <recommendedName>
        <fullName evidence="3">Cytosolic protein</fullName>
    </recommendedName>
</protein>
<evidence type="ECO:0000313" key="1">
    <source>
        <dbReference type="EMBL" id="TWI71127.1"/>
    </source>
</evidence>
<evidence type="ECO:0008006" key="3">
    <source>
        <dbReference type="Google" id="ProtNLM"/>
    </source>
</evidence>
<reference evidence="1 2" key="1">
    <citation type="submission" date="2019-07" db="EMBL/GenBank/DDBJ databases">
        <title>Genome sequencing of 100 strains of the haloalkaliphilic chemolithoautotrophic sulfur-oxidizing bacterium Thioalkalivibrio.</title>
        <authorList>
            <person name="Muyzer G."/>
        </authorList>
    </citation>
    <scope>NUCLEOTIDE SEQUENCE [LARGE SCALE GENOMIC DNA]</scope>
    <source>
        <strain evidence="1 2">ASO4-4</strain>
    </source>
</reference>
<dbReference type="EMBL" id="VLLC01000015">
    <property type="protein sequence ID" value="TWI71127.1"/>
    <property type="molecule type" value="Genomic_DNA"/>
</dbReference>
<proteinExistence type="predicted"/>
<comment type="caution">
    <text evidence="1">The sequence shown here is derived from an EMBL/GenBank/DDBJ whole genome shotgun (WGS) entry which is preliminary data.</text>
</comment>
<gene>
    <name evidence="1" type="ORF">LZ24_02091</name>
</gene>
<dbReference type="RefSeq" id="WP_222427604.1">
    <property type="nucleotide sequence ID" value="NZ_VLLC01000015.1"/>
</dbReference>